<evidence type="ECO:0000313" key="1">
    <source>
        <dbReference type="EMBL" id="KAJ4714016.1"/>
    </source>
</evidence>
<sequence>MLPKNRNKDASQYYILLNKDSKIICRTECLNPPEEIPRTWNVQDIVARTKLLLDGISHFFLCPAPQCSRDEKEWGRFLTFLQIRDMVAVVKHEFWEFYVLPPDQSSSFSNVKVAYRLKKTSKVSDGCRHGESATSVDDFSPVHKFSPIVGDNLAVDSTTETCSRSRPCALKQNGPLEKNYVRADPSYLQTLGQAHSGWIFGAIAELVDNSRDAKATKLEISIEIIYFKKAGKDIPMLSVIDDGHGMTHDEVVRMTYFGHKQPDADNPDRIGRFGIGFKTGAMRLGRDALVLTQTADSRSIAFLSQSLNQGKDNVEIPVVSYYRKGQFMELDINIQSEAIAKYNLKNIKEFSPFDKYLIGEKAGLFRDKCTGTQIYVWNLDEWGSDYCLEWHNGLNGGSSFHQGDILIRSRRIRSRTGQISQKVPLDFSLRSYLEVIFLVPRMKIYVQGSPVRSRPLAKSLNKTSVVTSTIMAKPVHLTLGRCQLEWEQMNCGIFLYWHGRLIEAYKRVGGMIHSGDIGRGVIGVIDVTDLMDDGNGRVWVHNNKQGFLDCEPYAQLEEWLGKVADEYWDNNFDSLQLVKDGTLHKPDQEWVQCNKCRKWRMLSRGFDTASLPLEWFCYMKPFEGLCETPEQKVGVGVVTVSAKRTGYNTKEKHAQFKCDASSMKVEDTSNNNFGLEDVSPAMKRIRRGLPRACKKDC</sequence>
<dbReference type="Proteomes" id="UP001164539">
    <property type="component" value="Chromosome 7"/>
</dbReference>
<reference evidence="1 2" key="1">
    <citation type="journal article" date="2023" name="Science">
        <title>Complex scaffold remodeling in plant triterpene biosynthesis.</title>
        <authorList>
            <person name="De La Pena R."/>
            <person name="Hodgson H."/>
            <person name="Liu J.C."/>
            <person name="Stephenson M.J."/>
            <person name="Martin A.C."/>
            <person name="Owen C."/>
            <person name="Harkess A."/>
            <person name="Leebens-Mack J."/>
            <person name="Jimenez L.E."/>
            <person name="Osbourn A."/>
            <person name="Sattely E.S."/>
        </authorList>
    </citation>
    <scope>NUCLEOTIDE SEQUENCE [LARGE SCALE GENOMIC DNA]</scope>
    <source>
        <strain evidence="2">cv. JPN11</strain>
        <tissue evidence="1">Leaf</tissue>
    </source>
</reference>
<protein>
    <submittedName>
        <fullName evidence="1">CW-type zinc finger protein</fullName>
    </submittedName>
</protein>
<proteinExistence type="predicted"/>
<dbReference type="EMBL" id="CM051400">
    <property type="protein sequence ID" value="KAJ4714016.1"/>
    <property type="molecule type" value="Genomic_DNA"/>
</dbReference>
<keyword evidence="2" id="KW-1185">Reference proteome</keyword>
<comment type="caution">
    <text evidence="1">The sequence shown here is derived from an EMBL/GenBank/DDBJ whole genome shotgun (WGS) entry which is preliminary data.</text>
</comment>
<accession>A0ACC1XS63</accession>
<evidence type="ECO:0000313" key="2">
    <source>
        <dbReference type="Proteomes" id="UP001164539"/>
    </source>
</evidence>
<name>A0ACC1XS63_MELAZ</name>
<organism evidence="1 2">
    <name type="scientific">Melia azedarach</name>
    <name type="common">Chinaberry tree</name>
    <dbReference type="NCBI Taxonomy" id="155640"/>
    <lineage>
        <taxon>Eukaryota</taxon>
        <taxon>Viridiplantae</taxon>
        <taxon>Streptophyta</taxon>
        <taxon>Embryophyta</taxon>
        <taxon>Tracheophyta</taxon>
        <taxon>Spermatophyta</taxon>
        <taxon>Magnoliopsida</taxon>
        <taxon>eudicotyledons</taxon>
        <taxon>Gunneridae</taxon>
        <taxon>Pentapetalae</taxon>
        <taxon>rosids</taxon>
        <taxon>malvids</taxon>
        <taxon>Sapindales</taxon>
        <taxon>Meliaceae</taxon>
        <taxon>Melia</taxon>
    </lineage>
</organism>
<gene>
    <name evidence="1" type="ORF">OWV82_012562</name>
</gene>